<accession>A0A9W6ZW01</accession>
<protein>
    <recommendedName>
        <fullName evidence="4">RING-type domain-containing protein</fullName>
    </recommendedName>
</protein>
<proteinExistence type="predicted"/>
<evidence type="ECO:0000313" key="2">
    <source>
        <dbReference type="EMBL" id="GMH59416.1"/>
    </source>
</evidence>
<feature type="compositionally biased region" description="Acidic residues" evidence="1">
    <location>
        <begin position="316"/>
        <end position="350"/>
    </location>
</feature>
<gene>
    <name evidence="2" type="ORF">TrLO_g10036</name>
</gene>
<feature type="region of interest" description="Disordered" evidence="1">
    <location>
        <begin position="303"/>
        <end position="360"/>
    </location>
</feature>
<feature type="compositionally biased region" description="Basic and acidic residues" evidence="1">
    <location>
        <begin position="156"/>
        <end position="169"/>
    </location>
</feature>
<dbReference type="Gene3D" id="3.30.40.10">
    <property type="entry name" value="Zinc/RING finger domain, C3HC4 (zinc finger)"/>
    <property type="match status" value="1"/>
</dbReference>
<name>A0A9W6ZW01_9STRA</name>
<keyword evidence="3" id="KW-1185">Reference proteome</keyword>
<evidence type="ECO:0008006" key="4">
    <source>
        <dbReference type="Google" id="ProtNLM"/>
    </source>
</evidence>
<feature type="compositionally biased region" description="Acidic residues" evidence="1">
    <location>
        <begin position="170"/>
        <end position="179"/>
    </location>
</feature>
<reference evidence="3" key="1">
    <citation type="journal article" date="2023" name="Commun. Biol.">
        <title>Genome analysis of Parmales, the sister group of diatoms, reveals the evolutionary specialization of diatoms from phago-mixotrophs to photoautotrophs.</title>
        <authorList>
            <person name="Ban H."/>
            <person name="Sato S."/>
            <person name="Yoshikawa S."/>
            <person name="Yamada K."/>
            <person name="Nakamura Y."/>
            <person name="Ichinomiya M."/>
            <person name="Sato N."/>
            <person name="Blanc-Mathieu R."/>
            <person name="Endo H."/>
            <person name="Kuwata A."/>
            <person name="Ogata H."/>
        </authorList>
    </citation>
    <scope>NUCLEOTIDE SEQUENCE [LARGE SCALE GENOMIC DNA]</scope>
    <source>
        <strain evidence="3">NIES 3700</strain>
    </source>
</reference>
<dbReference type="EMBL" id="BRXW01000489">
    <property type="protein sequence ID" value="GMH59416.1"/>
    <property type="molecule type" value="Genomic_DNA"/>
</dbReference>
<dbReference type="AlphaFoldDB" id="A0A9W6ZW01"/>
<comment type="caution">
    <text evidence="2">The sequence shown here is derived from an EMBL/GenBank/DDBJ whole genome shotgun (WGS) entry which is preliminary data.</text>
</comment>
<evidence type="ECO:0000256" key="1">
    <source>
        <dbReference type="SAM" id="MobiDB-lite"/>
    </source>
</evidence>
<sequence length="381" mass="41921">MFSEEFHTPPQSPARDLPKHHFVSTTSAQCEGSKTSTFSFKLSPTTSASASALPPFAGKKKKYKKKKCATASNDNAQSRALSLGRCKMGESCKLKRCFLVHPKKKKNFIWRTGTTMKKSKKKKEPTVPEYKYYPNEITCEVCTLINKSTAKKRGGKEKEAKEAKDKEEEAAWSDEEVTEEEVKQAQEDNTCLICWEPGAEVTTMCCKVPLHTRCFAKWLSGGENQESCVQCRNPYPQPPPEPARNGGNGGRGRGGNSPEESAAMFAEILMGGLMGAPGMGQMGQMGFAVDMSRVQEVTENFLHGMRSAGGGGGGNNDEDENREEYDEDEEEESEEEDDDDGNSTDSDLPELLDPSSSEGASDELWSFLMNIPLTNPSPRFA</sequence>
<dbReference type="SUPFAM" id="SSF57850">
    <property type="entry name" value="RING/U-box"/>
    <property type="match status" value="1"/>
</dbReference>
<feature type="compositionally biased region" description="Gly residues" evidence="1">
    <location>
        <begin position="246"/>
        <end position="255"/>
    </location>
</feature>
<dbReference type="Proteomes" id="UP001165122">
    <property type="component" value="Unassembled WGS sequence"/>
</dbReference>
<feature type="region of interest" description="Disordered" evidence="1">
    <location>
        <begin position="238"/>
        <end position="259"/>
    </location>
</feature>
<feature type="region of interest" description="Disordered" evidence="1">
    <location>
        <begin position="153"/>
        <end position="181"/>
    </location>
</feature>
<dbReference type="InterPro" id="IPR013083">
    <property type="entry name" value="Znf_RING/FYVE/PHD"/>
</dbReference>
<evidence type="ECO:0000313" key="3">
    <source>
        <dbReference type="Proteomes" id="UP001165122"/>
    </source>
</evidence>
<organism evidence="2 3">
    <name type="scientific">Triparma laevis f. longispina</name>
    <dbReference type="NCBI Taxonomy" id="1714387"/>
    <lineage>
        <taxon>Eukaryota</taxon>
        <taxon>Sar</taxon>
        <taxon>Stramenopiles</taxon>
        <taxon>Ochrophyta</taxon>
        <taxon>Bolidophyceae</taxon>
        <taxon>Parmales</taxon>
        <taxon>Triparmaceae</taxon>
        <taxon>Triparma</taxon>
    </lineage>
</organism>